<keyword evidence="7" id="KW-1185">Reference proteome</keyword>
<evidence type="ECO:0000256" key="1">
    <source>
        <dbReference type="ARBA" id="ARBA00004196"/>
    </source>
</evidence>
<evidence type="ECO:0000313" key="6">
    <source>
        <dbReference type="EMBL" id="MBD3861857.1"/>
    </source>
</evidence>
<dbReference type="PROSITE" id="PS51257">
    <property type="entry name" value="PROKAR_LIPOPROTEIN"/>
    <property type="match status" value="1"/>
</dbReference>
<evidence type="ECO:0000256" key="4">
    <source>
        <dbReference type="ARBA" id="ARBA00023284"/>
    </source>
</evidence>
<dbReference type="Gene3D" id="3.40.30.10">
    <property type="entry name" value="Glutaredoxin"/>
    <property type="match status" value="1"/>
</dbReference>
<dbReference type="InterPro" id="IPR050553">
    <property type="entry name" value="Thioredoxin_ResA/DsbE_sf"/>
</dbReference>
<evidence type="ECO:0000313" key="7">
    <source>
        <dbReference type="Proteomes" id="UP000627521"/>
    </source>
</evidence>
<dbReference type="RefSeq" id="WP_191098598.1">
    <property type="nucleotide sequence ID" value="NZ_JACXXF010000001.1"/>
</dbReference>
<organism evidence="6 7">
    <name type="scientific">Olleya marilimosa</name>
    <dbReference type="NCBI Taxonomy" id="272164"/>
    <lineage>
        <taxon>Bacteria</taxon>
        <taxon>Pseudomonadati</taxon>
        <taxon>Bacteroidota</taxon>
        <taxon>Flavobacteriia</taxon>
        <taxon>Flavobacteriales</taxon>
        <taxon>Flavobacteriaceae</taxon>
    </lineage>
</organism>
<keyword evidence="4" id="KW-0676">Redox-active center</keyword>
<dbReference type="Proteomes" id="UP000627521">
    <property type="component" value="Unassembled WGS sequence"/>
</dbReference>
<dbReference type="PANTHER" id="PTHR42852:SF6">
    <property type="entry name" value="THIOL:DISULFIDE INTERCHANGE PROTEIN DSBE"/>
    <property type="match status" value="1"/>
</dbReference>
<proteinExistence type="predicted"/>
<dbReference type="SUPFAM" id="SSF52833">
    <property type="entry name" value="Thioredoxin-like"/>
    <property type="match status" value="1"/>
</dbReference>
<dbReference type="PROSITE" id="PS51352">
    <property type="entry name" value="THIOREDOXIN_2"/>
    <property type="match status" value="1"/>
</dbReference>
<protein>
    <submittedName>
        <fullName evidence="6">TlpA family protein disulfide reductase</fullName>
    </submittedName>
</protein>
<sequence length="350" mass="39017">MKKLLVCLAALSIVACKKEAPKDYATFSGKIENKNSDSLFVYQGRDFKKTIKVNEDGTFSDTLKVTTGVFGIYDGKEQTTIFLANDMDLKMTLDAKTFDESIKFSGKGAEKSTFLVDRIKFEQDLVDVEALKNLEASKLDASLEDIKTKMLAYYDKNAAIDSTIISEARKQVDPMLKGLKGYVLSGIKLKEEFPAGSPSPTFENYENYKGGTTSLSDLKGKFVYIDVWATWCGPCIGEIPALKALEKDLEDKNIAFVSLSTDDGRGYRADSKEESFKLSKEGWRKMIEEKEMGGIQLFADKAFESDFVTGYKINSIPRFILIDPNGNIVNADAPRPSYPKIKEYLTSFGI</sequence>
<dbReference type="EMBL" id="JACXXH010000001">
    <property type="protein sequence ID" value="MBD3861857.1"/>
    <property type="molecule type" value="Genomic_DNA"/>
</dbReference>
<keyword evidence="3" id="KW-1015">Disulfide bond</keyword>
<keyword evidence="2" id="KW-0201">Cytochrome c-type biogenesis</keyword>
<dbReference type="CDD" id="cd02966">
    <property type="entry name" value="TlpA_like_family"/>
    <property type="match status" value="1"/>
</dbReference>
<comment type="caution">
    <text evidence="6">The sequence shown here is derived from an EMBL/GenBank/DDBJ whole genome shotgun (WGS) entry which is preliminary data.</text>
</comment>
<dbReference type="InterPro" id="IPR013740">
    <property type="entry name" value="Redoxin"/>
</dbReference>
<dbReference type="Pfam" id="PF08534">
    <property type="entry name" value="Redoxin"/>
    <property type="match status" value="1"/>
</dbReference>
<gene>
    <name evidence="6" type="ORF">IEG06_00230</name>
</gene>
<evidence type="ECO:0000256" key="3">
    <source>
        <dbReference type="ARBA" id="ARBA00023157"/>
    </source>
</evidence>
<evidence type="ECO:0000256" key="2">
    <source>
        <dbReference type="ARBA" id="ARBA00022748"/>
    </source>
</evidence>
<dbReference type="InterPro" id="IPR013766">
    <property type="entry name" value="Thioredoxin_domain"/>
</dbReference>
<feature type="domain" description="Thioredoxin" evidence="5">
    <location>
        <begin position="193"/>
        <end position="350"/>
    </location>
</feature>
<dbReference type="InterPro" id="IPR036249">
    <property type="entry name" value="Thioredoxin-like_sf"/>
</dbReference>
<name>A0ABR8LNP2_9FLAO</name>
<evidence type="ECO:0000259" key="5">
    <source>
        <dbReference type="PROSITE" id="PS51352"/>
    </source>
</evidence>
<accession>A0ABR8LNP2</accession>
<reference evidence="6 7" key="1">
    <citation type="submission" date="2020-09" db="EMBL/GenBank/DDBJ databases">
        <title>Bacillus nautilus sp. nov., Chryseoglobus crepusculi sp. nov, and Psychrobacter noctis sp. nov., isolated from deep-sea sponges from the equatorial Atlantic.</title>
        <authorList>
            <person name="Stennett H.L."/>
            <person name="Williams S.E."/>
        </authorList>
    </citation>
    <scope>NUCLEOTIDE SEQUENCE [LARGE SCALE GENOMIC DNA]</scope>
    <source>
        <strain evidence="6 7">28M-24</strain>
    </source>
</reference>
<comment type="subcellular location">
    <subcellularLocation>
        <location evidence="1">Cell envelope</location>
    </subcellularLocation>
</comment>
<dbReference type="PANTHER" id="PTHR42852">
    <property type="entry name" value="THIOL:DISULFIDE INTERCHANGE PROTEIN DSBE"/>
    <property type="match status" value="1"/>
</dbReference>